<keyword evidence="2" id="KW-1185">Reference proteome</keyword>
<dbReference type="Gramene" id="PRQ29994">
    <property type="protein sequence ID" value="PRQ29994"/>
    <property type="gene ID" value="RchiOBHm_Chr5g0019811"/>
</dbReference>
<organism evidence="1 2">
    <name type="scientific">Rosa chinensis</name>
    <name type="common">China rose</name>
    <dbReference type="NCBI Taxonomy" id="74649"/>
    <lineage>
        <taxon>Eukaryota</taxon>
        <taxon>Viridiplantae</taxon>
        <taxon>Streptophyta</taxon>
        <taxon>Embryophyta</taxon>
        <taxon>Tracheophyta</taxon>
        <taxon>Spermatophyta</taxon>
        <taxon>Magnoliopsida</taxon>
        <taxon>eudicotyledons</taxon>
        <taxon>Gunneridae</taxon>
        <taxon>Pentapetalae</taxon>
        <taxon>rosids</taxon>
        <taxon>fabids</taxon>
        <taxon>Rosales</taxon>
        <taxon>Rosaceae</taxon>
        <taxon>Rosoideae</taxon>
        <taxon>Rosoideae incertae sedis</taxon>
        <taxon>Rosa</taxon>
    </lineage>
</organism>
<dbReference type="Proteomes" id="UP000238479">
    <property type="component" value="Chromosome 5"/>
</dbReference>
<proteinExistence type="predicted"/>
<protein>
    <submittedName>
        <fullName evidence="1">Uncharacterized protein</fullName>
    </submittedName>
</protein>
<reference evidence="1 2" key="1">
    <citation type="journal article" date="2018" name="Nat. Genet.">
        <title>The Rosa genome provides new insights in the design of modern roses.</title>
        <authorList>
            <person name="Bendahmane M."/>
        </authorList>
    </citation>
    <scope>NUCLEOTIDE SEQUENCE [LARGE SCALE GENOMIC DNA]</scope>
    <source>
        <strain evidence="2">cv. Old Blush</strain>
    </source>
</reference>
<dbReference type="EMBL" id="PDCK01000043">
    <property type="protein sequence ID" value="PRQ29994.1"/>
    <property type="molecule type" value="Genomic_DNA"/>
</dbReference>
<comment type="caution">
    <text evidence="1">The sequence shown here is derived from an EMBL/GenBank/DDBJ whole genome shotgun (WGS) entry which is preliminary data.</text>
</comment>
<gene>
    <name evidence="1" type="ORF">RchiOBHm_Chr5g0019811</name>
</gene>
<evidence type="ECO:0000313" key="1">
    <source>
        <dbReference type="EMBL" id="PRQ29994.1"/>
    </source>
</evidence>
<sequence>MGLASIILKFQTKRTNYWSQLYAGINVERVLSEEVVKEIIQMVMMRGVV</sequence>
<accession>A0A2P6Q764</accession>
<name>A0A2P6Q764_ROSCH</name>
<dbReference type="AlphaFoldDB" id="A0A2P6Q764"/>
<evidence type="ECO:0000313" key="2">
    <source>
        <dbReference type="Proteomes" id="UP000238479"/>
    </source>
</evidence>